<name>A0A1Y1ZBS0_9PLEO</name>
<dbReference type="CDD" id="cd00067">
    <property type="entry name" value="GAL4"/>
    <property type="match status" value="1"/>
</dbReference>
<keyword evidence="1" id="KW-0479">Metal-binding</keyword>
<dbReference type="Proteomes" id="UP000193144">
    <property type="component" value="Unassembled WGS sequence"/>
</dbReference>
<proteinExistence type="predicted"/>
<dbReference type="AlphaFoldDB" id="A0A1Y1ZBS0"/>
<dbReference type="Pfam" id="PF00172">
    <property type="entry name" value="Zn_clus"/>
    <property type="match status" value="1"/>
</dbReference>
<dbReference type="OrthoDB" id="4451586at2759"/>
<dbReference type="EMBL" id="MCFA01000106">
    <property type="protein sequence ID" value="ORY07763.1"/>
    <property type="molecule type" value="Genomic_DNA"/>
</dbReference>
<dbReference type="GO" id="GO:0000981">
    <property type="term" value="F:DNA-binding transcription factor activity, RNA polymerase II-specific"/>
    <property type="evidence" value="ECO:0007669"/>
    <property type="project" value="InterPro"/>
</dbReference>
<dbReference type="Gene3D" id="4.10.240.10">
    <property type="entry name" value="Zn(2)-C6 fungal-type DNA-binding domain"/>
    <property type="match status" value="1"/>
</dbReference>
<dbReference type="PANTHER" id="PTHR47425">
    <property type="entry name" value="FARB-RELATED"/>
    <property type="match status" value="1"/>
</dbReference>
<evidence type="ECO:0000259" key="4">
    <source>
        <dbReference type="PROSITE" id="PS50048"/>
    </source>
</evidence>
<feature type="region of interest" description="Disordered" evidence="3">
    <location>
        <begin position="78"/>
        <end position="142"/>
    </location>
</feature>
<dbReference type="InterPro" id="IPR036864">
    <property type="entry name" value="Zn2-C6_fun-type_DNA-bd_sf"/>
</dbReference>
<dbReference type="InterPro" id="IPR052761">
    <property type="entry name" value="Fungal_Detox/Toxin_TFs"/>
</dbReference>
<protein>
    <submittedName>
        <fullName evidence="5">Fungal-specific transcription factor domain-domain-containing protein</fullName>
    </submittedName>
</protein>
<feature type="region of interest" description="Disordered" evidence="3">
    <location>
        <begin position="1"/>
        <end position="33"/>
    </location>
</feature>
<dbReference type="SMART" id="SM00906">
    <property type="entry name" value="Fungal_trans"/>
    <property type="match status" value="1"/>
</dbReference>
<evidence type="ECO:0000256" key="3">
    <source>
        <dbReference type="SAM" id="MobiDB-lite"/>
    </source>
</evidence>
<dbReference type="GO" id="GO:0008270">
    <property type="term" value="F:zinc ion binding"/>
    <property type="evidence" value="ECO:0007669"/>
    <property type="project" value="InterPro"/>
</dbReference>
<evidence type="ECO:0000313" key="5">
    <source>
        <dbReference type="EMBL" id="ORY07763.1"/>
    </source>
</evidence>
<organism evidence="5 6">
    <name type="scientific">Clohesyomyces aquaticus</name>
    <dbReference type="NCBI Taxonomy" id="1231657"/>
    <lineage>
        <taxon>Eukaryota</taxon>
        <taxon>Fungi</taxon>
        <taxon>Dikarya</taxon>
        <taxon>Ascomycota</taxon>
        <taxon>Pezizomycotina</taxon>
        <taxon>Dothideomycetes</taxon>
        <taxon>Pleosporomycetidae</taxon>
        <taxon>Pleosporales</taxon>
        <taxon>Lindgomycetaceae</taxon>
        <taxon>Clohesyomyces</taxon>
    </lineage>
</organism>
<feature type="compositionally biased region" description="Polar residues" evidence="3">
    <location>
        <begin position="1"/>
        <end position="12"/>
    </location>
</feature>
<feature type="compositionally biased region" description="Basic residues" evidence="3">
    <location>
        <begin position="804"/>
        <end position="821"/>
    </location>
</feature>
<dbReference type="InterPro" id="IPR007219">
    <property type="entry name" value="XnlR_reg_dom"/>
</dbReference>
<keyword evidence="2" id="KW-0539">Nucleus</keyword>
<dbReference type="CDD" id="cd12148">
    <property type="entry name" value="fungal_TF_MHR"/>
    <property type="match status" value="1"/>
</dbReference>
<dbReference type="PANTHER" id="PTHR47425:SF2">
    <property type="entry name" value="FARB-RELATED"/>
    <property type="match status" value="1"/>
</dbReference>
<dbReference type="Pfam" id="PF04082">
    <property type="entry name" value="Fungal_trans"/>
    <property type="match status" value="1"/>
</dbReference>
<gene>
    <name evidence="5" type="ORF">BCR34DRAFT_570354</name>
</gene>
<dbReference type="SMART" id="SM00066">
    <property type="entry name" value="GAL4"/>
    <property type="match status" value="1"/>
</dbReference>
<accession>A0A1Y1ZBS0</accession>
<feature type="compositionally biased region" description="Basic and acidic residues" evidence="3">
    <location>
        <begin position="125"/>
        <end position="138"/>
    </location>
</feature>
<dbReference type="STRING" id="1231657.A0A1Y1ZBS0"/>
<feature type="compositionally biased region" description="Polar residues" evidence="3">
    <location>
        <begin position="114"/>
        <end position="123"/>
    </location>
</feature>
<dbReference type="InterPro" id="IPR001138">
    <property type="entry name" value="Zn2Cys6_DnaBD"/>
</dbReference>
<dbReference type="SUPFAM" id="SSF57701">
    <property type="entry name" value="Zn2/Cys6 DNA-binding domain"/>
    <property type="match status" value="1"/>
</dbReference>
<evidence type="ECO:0000313" key="6">
    <source>
        <dbReference type="Proteomes" id="UP000193144"/>
    </source>
</evidence>
<dbReference type="GO" id="GO:0003677">
    <property type="term" value="F:DNA binding"/>
    <property type="evidence" value="ECO:0007669"/>
    <property type="project" value="InterPro"/>
</dbReference>
<feature type="region of interest" description="Disordered" evidence="3">
    <location>
        <begin position="703"/>
        <end position="731"/>
    </location>
</feature>
<dbReference type="PROSITE" id="PS00463">
    <property type="entry name" value="ZN2_CY6_FUNGAL_1"/>
    <property type="match status" value="1"/>
</dbReference>
<feature type="compositionally biased region" description="Basic and acidic residues" evidence="3">
    <location>
        <begin position="84"/>
        <end position="93"/>
    </location>
</feature>
<evidence type="ECO:0000256" key="2">
    <source>
        <dbReference type="ARBA" id="ARBA00023242"/>
    </source>
</evidence>
<comment type="caution">
    <text evidence="5">The sequence shown here is derived from an EMBL/GenBank/DDBJ whole genome shotgun (WGS) entry which is preliminary data.</text>
</comment>
<feature type="region of interest" description="Disordered" evidence="3">
    <location>
        <begin position="789"/>
        <end position="823"/>
    </location>
</feature>
<reference evidence="5 6" key="1">
    <citation type="submission" date="2016-07" db="EMBL/GenBank/DDBJ databases">
        <title>Pervasive Adenine N6-methylation of Active Genes in Fungi.</title>
        <authorList>
            <consortium name="DOE Joint Genome Institute"/>
            <person name="Mondo S.J."/>
            <person name="Dannebaum R.O."/>
            <person name="Kuo R.C."/>
            <person name="Labutti K."/>
            <person name="Haridas S."/>
            <person name="Kuo A."/>
            <person name="Salamov A."/>
            <person name="Ahrendt S.R."/>
            <person name="Lipzen A."/>
            <person name="Sullivan W."/>
            <person name="Andreopoulos W.B."/>
            <person name="Clum A."/>
            <person name="Lindquist E."/>
            <person name="Daum C."/>
            <person name="Ramamoorthy G.K."/>
            <person name="Gryganskyi A."/>
            <person name="Culley D."/>
            <person name="Magnuson J.K."/>
            <person name="James T.Y."/>
            <person name="O'Malley M.A."/>
            <person name="Stajich J.E."/>
            <person name="Spatafora J.W."/>
            <person name="Visel A."/>
            <person name="Grigoriev I.V."/>
        </authorList>
    </citation>
    <scope>NUCLEOTIDE SEQUENCE [LARGE SCALE GENOMIC DNA]</scope>
    <source>
        <strain evidence="5 6">CBS 115471</strain>
    </source>
</reference>
<dbReference type="GO" id="GO:0006351">
    <property type="term" value="P:DNA-templated transcription"/>
    <property type="evidence" value="ECO:0007669"/>
    <property type="project" value="InterPro"/>
</dbReference>
<feature type="compositionally biased region" description="Polar residues" evidence="3">
    <location>
        <begin position="703"/>
        <end position="730"/>
    </location>
</feature>
<dbReference type="PROSITE" id="PS50048">
    <property type="entry name" value="ZN2_CY6_FUNGAL_2"/>
    <property type="match status" value="1"/>
</dbReference>
<evidence type="ECO:0000256" key="1">
    <source>
        <dbReference type="ARBA" id="ARBA00022723"/>
    </source>
</evidence>
<sequence length="914" mass="101838">MSDCSASVSDPQEIQPPKRKAAQAGLDGNTTGRSVKRRASKACQCCRARKVRCNVTEHGAPCTNCRLDEVECIVSESRRKKKWSKDEEHHHAGENTASASSANRKLASREALDSVQNLTSASSRRSHEAEPRLDEHVPHSIYQSHGTRLSSINSFSELHRRLSVNSQTNALPLLPFASFTGDARAPFYSNVAHRNSTMADLPLYIKPLPPRIGPDEVSYLEKKGALTVPKLTLRNEMLRAYVEFVHPYMPLLDLHDFLPIIDRPDGSLGKVSLILFQAVMFAGSAFVDMRHLRTAGYASRKEARKDFFQKTRLLYDFDYESDRVSLVQALLLLTYYYETPDDQKDTWHWMGVATSVAHTIGLHRNPDKTNMDTKRTRLWKRIWWSTYMRDRLIALGMRRPTRIKTEDFDVPMLTLDDFEIAAIPDTVTCIPPDCRVAKDVTMQRELAIMCIEKAKLCLCISHVLSKQYCVLNNNQGLLNDRTTMMLLPKKLDPETGEVKACDEELQKWVNELPEEAKYSDKLTGENALDLHRALLHMVFFTTLSALHRPQVLPSSQGAPSPSDPKVLGQDLLDVSRRNVRRAASAITSIAQRLDSVDLVKYLPTTGVTVLLPAIIIHLLDIKAPEEETRRSSLRGFCQCMAVMGKLRDLYAAADYSTAFLEAAIRKAGIHIAPVQQQSMAKPSPVTSVEDLVDAGRRLDMAHTTTASTNPLNASRTTLTPPPDNGTTSMNLLEKLPGQTDAAGNPVTDEEVARRLESFLASTPPESDHDHDNLDAITITQDPIEQSHIPQDESLHSPTMSSSHHGLKSSHPHSHSQSHSHSHFSSLNLNAYAPHELPPNPFNHHQDSETLFSSLPMNHDFDDGDFDSLLNLDAVGEAFAWDEGALESGLQMPTDLGDADWFTGTGGGHVEEMKA</sequence>
<keyword evidence="6" id="KW-1185">Reference proteome</keyword>
<feature type="domain" description="Zn(2)-C6 fungal-type" evidence="4">
    <location>
        <begin position="42"/>
        <end position="74"/>
    </location>
</feature>